<reference evidence="2 3" key="1">
    <citation type="submission" date="2020-08" db="EMBL/GenBank/DDBJ databases">
        <title>Genome sequence of Sphingomonas daechungensis KACC 18115T.</title>
        <authorList>
            <person name="Hyun D.-W."/>
            <person name="Bae J.-W."/>
        </authorList>
    </citation>
    <scope>NUCLEOTIDE SEQUENCE [LARGE SCALE GENOMIC DNA]</scope>
    <source>
        <strain evidence="2 3">KACC 18115</strain>
        <plasmid evidence="2 3">p_unnamed1</plasmid>
    </source>
</reference>
<dbReference type="Proteomes" id="UP000516134">
    <property type="component" value="Plasmid p_unnamed1"/>
</dbReference>
<keyword evidence="2" id="KW-0614">Plasmid</keyword>
<evidence type="ECO:0000256" key="1">
    <source>
        <dbReference type="SAM" id="MobiDB-lite"/>
    </source>
</evidence>
<dbReference type="EMBL" id="CP060781">
    <property type="protein sequence ID" value="QNP44653.1"/>
    <property type="molecule type" value="Genomic_DNA"/>
</dbReference>
<name>A0ABX6T618_9SPHN</name>
<sequence length="99" mass="11038">MGTNPVPGGGSSDDERDSKPKVLFPMNRLTNSTRCDPGILEALIADRAPPQVVYAYRKTGLIVTVESRETLDEHDRKIWDAAMVEFANLEWDGQHSDTH</sequence>
<evidence type="ECO:0000313" key="3">
    <source>
        <dbReference type="Proteomes" id="UP000516134"/>
    </source>
</evidence>
<dbReference type="RefSeq" id="WP_187716066.1">
    <property type="nucleotide sequence ID" value="NZ_BAABJC010000001.1"/>
</dbReference>
<keyword evidence="3" id="KW-1185">Reference proteome</keyword>
<evidence type="ECO:0000313" key="2">
    <source>
        <dbReference type="EMBL" id="QNP44653.1"/>
    </source>
</evidence>
<organism evidence="2 3">
    <name type="scientific">Sphingomonas daechungensis</name>
    <dbReference type="NCBI Taxonomy" id="1176646"/>
    <lineage>
        <taxon>Bacteria</taxon>
        <taxon>Pseudomonadati</taxon>
        <taxon>Pseudomonadota</taxon>
        <taxon>Alphaproteobacteria</taxon>
        <taxon>Sphingomonadales</taxon>
        <taxon>Sphingomonadaceae</taxon>
        <taxon>Sphingomonas</taxon>
    </lineage>
</organism>
<proteinExistence type="predicted"/>
<accession>A0ABX6T618</accession>
<geneLocation type="plasmid" evidence="2 3">
    <name>p_unnamed1</name>
</geneLocation>
<feature type="region of interest" description="Disordered" evidence="1">
    <location>
        <begin position="1"/>
        <end position="21"/>
    </location>
</feature>
<gene>
    <name evidence="2" type="ORF">H9L15_16060</name>
</gene>
<protein>
    <submittedName>
        <fullName evidence="2">Uncharacterized protein</fullName>
    </submittedName>
</protein>